<dbReference type="InterPro" id="IPR036875">
    <property type="entry name" value="Znf_CCHC_sf"/>
</dbReference>
<feature type="compositionally biased region" description="Basic and acidic residues" evidence="2">
    <location>
        <begin position="11"/>
        <end position="22"/>
    </location>
</feature>
<dbReference type="InterPro" id="IPR001878">
    <property type="entry name" value="Znf_CCHC"/>
</dbReference>
<gene>
    <name evidence="4" type="ORF">glysoja_043545</name>
</gene>
<dbReference type="GO" id="GO:0003676">
    <property type="term" value="F:nucleic acid binding"/>
    <property type="evidence" value="ECO:0007669"/>
    <property type="project" value="InterPro"/>
</dbReference>
<feature type="region of interest" description="Disordered" evidence="2">
    <location>
        <begin position="1"/>
        <end position="65"/>
    </location>
</feature>
<keyword evidence="1" id="KW-0862">Zinc</keyword>
<dbReference type="PROSITE" id="PS50158">
    <property type="entry name" value="ZF_CCHC"/>
    <property type="match status" value="1"/>
</dbReference>
<proteinExistence type="predicted"/>
<evidence type="ECO:0000313" key="4">
    <source>
        <dbReference type="EMBL" id="KHN02590.1"/>
    </source>
</evidence>
<feature type="non-terminal residue" evidence="4">
    <location>
        <position position="88"/>
    </location>
</feature>
<dbReference type="Pfam" id="PF00098">
    <property type="entry name" value="zf-CCHC"/>
    <property type="match status" value="1"/>
</dbReference>
<dbReference type="Gene3D" id="4.10.60.10">
    <property type="entry name" value="Zinc finger, CCHC-type"/>
    <property type="match status" value="1"/>
</dbReference>
<evidence type="ECO:0000256" key="1">
    <source>
        <dbReference type="PROSITE-ProRule" id="PRU00047"/>
    </source>
</evidence>
<keyword evidence="1" id="KW-0479">Metal-binding</keyword>
<feature type="compositionally biased region" description="Polar residues" evidence="2">
    <location>
        <begin position="1"/>
        <end position="10"/>
    </location>
</feature>
<sequence length="88" mass="10154">MNVEELQNSLEAHEQTVLERKNNNKVAEQALQARTNHKSRGRGGWTKSGRGRKREGNSFISQDGKRPIDKRKIQCYNCDKFGHFAHEC</sequence>
<dbReference type="Proteomes" id="UP000053555">
    <property type="component" value="Unassembled WGS sequence"/>
</dbReference>
<evidence type="ECO:0000256" key="2">
    <source>
        <dbReference type="SAM" id="MobiDB-lite"/>
    </source>
</evidence>
<organism evidence="4">
    <name type="scientific">Glycine soja</name>
    <name type="common">Wild soybean</name>
    <dbReference type="NCBI Taxonomy" id="3848"/>
    <lineage>
        <taxon>Eukaryota</taxon>
        <taxon>Viridiplantae</taxon>
        <taxon>Streptophyta</taxon>
        <taxon>Embryophyta</taxon>
        <taxon>Tracheophyta</taxon>
        <taxon>Spermatophyta</taxon>
        <taxon>Magnoliopsida</taxon>
        <taxon>eudicotyledons</taxon>
        <taxon>Gunneridae</taxon>
        <taxon>Pentapetalae</taxon>
        <taxon>rosids</taxon>
        <taxon>fabids</taxon>
        <taxon>Fabales</taxon>
        <taxon>Fabaceae</taxon>
        <taxon>Papilionoideae</taxon>
        <taxon>50 kb inversion clade</taxon>
        <taxon>NPAAA clade</taxon>
        <taxon>indigoferoid/millettioid clade</taxon>
        <taxon>Phaseoleae</taxon>
        <taxon>Glycine</taxon>
        <taxon>Glycine subgen. Soja</taxon>
    </lineage>
</organism>
<reference evidence="4" key="1">
    <citation type="submission" date="2014-07" db="EMBL/GenBank/DDBJ databases">
        <title>Identification of a novel salt tolerance gene in wild soybean by whole-genome sequencing.</title>
        <authorList>
            <person name="Lam H.-M."/>
            <person name="Qi X."/>
            <person name="Li M.-W."/>
            <person name="Liu X."/>
            <person name="Xie M."/>
            <person name="Ni M."/>
            <person name="Xu X."/>
        </authorList>
    </citation>
    <scope>NUCLEOTIDE SEQUENCE [LARGE SCALE GENOMIC DNA]</scope>
    <source>
        <tissue evidence="4">Root</tissue>
    </source>
</reference>
<dbReference type="GO" id="GO:0008270">
    <property type="term" value="F:zinc ion binding"/>
    <property type="evidence" value="ECO:0007669"/>
    <property type="project" value="UniProtKB-KW"/>
</dbReference>
<dbReference type="AlphaFoldDB" id="A0A0B2NZT6"/>
<feature type="domain" description="CCHC-type" evidence="3">
    <location>
        <begin position="75"/>
        <end position="88"/>
    </location>
</feature>
<dbReference type="EMBL" id="KN670225">
    <property type="protein sequence ID" value="KHN02590.1"/>
    <property type="molecule type" value="Genomic_DNA"/>
</dbReference>
<protein>
    <recommendedName>
        <fullName evidence="3">CCHC-type domain-containing protein</fullName>
    </recommendedName>
</protein>
<accession>A0A0B2NZT6</accession>
<dbReference type="SUPFAM" id="SSF57756">
    <property type="entry name" value="Retrovirus zinc finger-like domains"/>
    <property type="match status" value="1"/>
</dbReference>
<keyword evidence="1" id="KW-0863">Zinc-finger</keyword>
<evidence type="ECO:0000259" key="3">
    <source>
        <dbReference type="PROSITE" id="PS50158"/>
    </source>
</evidence>
<name>A0A0B2NZT6_GLYSO</name>